<sequence>MMISTISSGSDILLSCRKIPLIFLLTAIFTALLPALSYAANGTAAVLPFTDDSGKRLGTAAGDIFTARLTDEAVFTLISNPQLSALTPKNNYGSSGDLKTALETGRMLNVDYLIIGHIDSASMEKNSVIFASQYEATVRLNIRIISCFTGETVYSSNAEGTDQNIKIKGFGGKADYTNALEDAADKIMHQLNRNYPVYAKIAAVNGEELYINAGSQSGIKSGDIFTIYETGAAVIDPDTGKMLTYQKKKIGTLKIIRVESHASVGQLQNKASPQIGQTVIKEG</sequence>
<accession>A0ABT9Y7T8</accession>
<gene>
    <name evidence="2" type="ORF">J2S01_001620</name>
</gene>
<dbReference type="InterPro" id="IPR032388">
    <property type="entry name" value="FlgT_C"/>
</dbReference>
<dbReference type="Gene3D" id="3.40.50.10610">
    <property type="entry name" value="ABC-type transport auxiliary lipoprotein component"/>
    <property type="match status" value="1"/>
</dbReference>
<evidence type="ECO:0000313" key="2">
    <source>
        <dbReference type="EMBL" id="MDQ0203901.1"/>
    </source>
</evidence>
<dbReference type="Pfam" id="PF03783">
    <property type="entry name" value="CsgG"/>
    <property type="match status" value="1"/>
</dbReference>
<dbReference type="InterPro" id="IPR038165">
    <property type="entry name" value="FlgT_C_sf"/>
</dbReference>
<feature type="domain" description="Flagellar assembly protein T C-terminal" evidence="1">
    <location>
        <begin position="206"/>
        <end position="272"/>
    </location>
</feature>
<dbReference type="Proteomes" id="UP001239167">
    <property type="component" value="Unassembled WGS sequence"/>
</dbReference>
<evidence type="ECO:0000259" key="1">
    <source>
        <dbReference type="Pfam" id="PF16538"/>
    </source>
</evidence>
<dbReference type="Pfam" id="PF16538">
    <property type="entry name" value="FlgT_C"/>
    <property type="match status" value="1"/>
</dbReference>
<evidence type="ECO:0000313" key="3">
    <source>
        <dbReference type="Proteomes" id="UP001239167"/>
    </source>
</evidence>
<dbReference type="RefSeq" id="WP_307224050.1">
    <property type="nucleotide sequence ID" value="NZ_CP116940.1"/>
</dbReference>
<dbReference type="EMBL" id="JAUSUE010000010">
    <property type="protein sequence ID" value="MDQ0203901.1"/>
    <property type="molecule type" value="Genomic_DNA"/>
</dbReference>
<name>A0ABT9Y7T8_9FIRM</name>
<keyword evidence="3" id="KW-1185">Reference proteome</keyword>
<reference evidence="2 3" key="1">
    <citation type="submission" date="2023-07" db="EMBL/GenBank/DDBJ databases">
        <title>Genomic Encyclopedia of Type Strains, Phase IV (KMG-IV): sequencing the most valuable type-strain genomes for metagenomic binning, comparative biology and taxonomic classification.</title>
        <authorList>
            <person name="Goeker M."/>
        </authorList>
    </citation>
    <scope>NUCLEOTIDE SEQUENCE [LARGE SCALE GENOMIC DNA]</scope>
    <source>
        <strain evidence="2 3">DSM 16980</strain>
    </source>
</reference>
<dbReference type="Gene3D" id="2.40.10.410">
    <property type="entry name" value="FlgT, C-terminal domain"/>
    <property type="match status" value="1"/>
</dbReference>
<proteinExistence type="predicted"/>
<organism evidence="2 3">
    <name type="scientific">Pectinatus haikarae</name>
    <dbReference type="NCBI Taxonomy" id="349096"/>
    <lineage>
        <taxon>Bacteria</taxon>
        <taxon>Bacillati</taxon>
        <taxon>Bacillota</taxon>
        <taxon>Negativicutes</taxon>
        <taxon>Selenomonadales</taxon>
        <taxon>Selenomonadaceae</taxon>
        <taxon>Pectinatus</taxon>
    </lineage>
</organism>
<protein>
    <submittedName>
        <fullName evidence="2">TolB-like protein</fullName>
    </submittedName>
</protein>
<comment type="caution">
    <text evidence="2">The sequence shown here is derived from an EMBL/GenBank/DDBJ whole genome shotgun (WGS) entry which is preliminary data.</text>
</comment>
<dbReference type="InterPro" id="IPR005534">
    <property type="entry name" value="Curli_assmbl/transp-comp_CsgG"/>
</dbReference>